<accession>A0ABT5EQX6</accession>
<keyword evidence="7" id="KW-0472">Membrane</keyword>
<feature type="compositionally biased region" description="Basic and acidic residues" evidence="6">
    <location>
        <begin position="311"/>
        <end position="331"/>
    </location>
</feature>
<evidence type="ECO:0000256" key="1">
    <source>
        <dbReference type="ARBA" id="ARBA00010641"/>
    </source>
</evidence>
<evidence type="ECO:0000256" key="3">
    <source>
        <dbReference type="ARBA" id="ARBA00023082"/>
    </source>
</evidence>
<keyword evidence="7" id="KW-0812">Transmembrane</keyword>
<dbReference type="NCBIfam" id="TIGR02937">
    <property type="entry name" value="sigma70-ECF"/>
    <property type="match status" value="1"/>
</dbReference>
<gene>
    <name evidence="9" type="ORF">POL67_17305</name>
</gene>
<dbReference type="Proteomes" id="UP001221411">
    <property type="component" value="Unassembled WGS sequence"/>
</dbReference>
<evidence type="ECO:0000256" key="6">
    <source>
        <dbReference type="SAM" id="MobiDB-lite"/>
    </source>
</evidence>
<dbReference type="PANTHER" id="PTHR43133">
    <property type="entry name" value="RNA POLYMERASE ECF-TYPE SIGMA FACTO"/>
    <property type="match status" value="1"/>
</dbReference>
<feature type="region of interest" description="Disordered" evidence="6">
    <location>
        <begin position="89"/>
        <end position="108"/>
    </location>
</feature>
<name>A0ABT5EQX6_9BACT</name>
<evidence type="ECO:0000256" key="2">
    <source>
        <dbReference type="ARBA" id="ARBA00023015"/>
    </source>
</evidence>
<evidence type="ECO:0000256" key="7">
    <source>
        <dbReference type="SAM" id="Phobius"/>
    </source>
</evidence>
<evidence type="ECO:0000259" key="8">
    <source>
        <dbReference type="Pfam" id="PF08281"/>
    </source>
</evidence>
<dbReference type="InterPro" id="IPR036388">
    <property type="entry name" value="WH-like_DNA-bd_sf"/>
</dbReference>
<comment type="caution">
    <text evidence="9">The sequence shown here is derived from an EMBL/GenBank/DDBJ whole genome shotgun (WGS) entry which is preliminary data.</text>
</comment>
<dbReference type="Pfam" id="PF08281">
    <property type="entry name" value="Sigma70_r4_2"/>
    <property type="match status" value="1"/>
</dbReference>
<dbReference type="Gene3D" id="1.10.1740.10">
    <property type="match status" value="1"/>
</dbReference>
<organism evidence="9 10">
    <name type="scientific">Polyangium mundeleinium</name>
    <dbReference type="NCBI Taxonomy" id="2995306"/>
    <lineage>
        <taxon>Bacteria</taxon>
        <taxon>Pseudomonadati</taxon>
        <taxon>Myxococcota</taxon>
        <taxon>Polyangia</taxon>
        <taxon>Polyangiales</taxon>
        <taxon>Polyangiaceae</taxon>
        <taxon>Polyangium</taxon>
    </lineage>
</organism>
<comment type="similarity">
    <text evidence="1">Belongs to the sigma-70 factor family. ECF subfamily.</text>
</comment>
<keyword evidence="2" id="KW-0805">Transcription regulation</keyword>
<dbReference type="RefSeq" id="WP_271918475.1">
    <property type="nucleotide sequence ID" value="NZ_JAQNDO010000001.1"/>
</dbReference>
<feature type="region of interest" description="Disordered" evidence="6">
    <location>
        <begin position="279"/>
        <end position="331"/>
    </location>
</feature>
<evidence type="ECO:0000256" key="5">
    <source>
        <dbReference type="ARBA" id="ARBA00023163"/>
    </source>
</evidence>
<evidence type="ECO:0000256" key="4">
    <source>
        <dbReference type="ARBA" id="ARBA00023125"/>
    </source>
</evidence>
<dbReference type="InterPro" id="IPR013249">
    <property type="entry name" value="RNA_pol_sigma70_r4_t2"/>
</dbReference>
<dbReference type="InterPro" id="IPR014284">
    <property type="entry name" value="RNA_pol_sigma-70_dom"/>
</dbReference>
<reference evidence="9 10" key="1">
    <citation type="submission" date="2022-11" db="EMBL/GenBank/DDBJ databases">
        <title>Minimal conservation of predation-associated metabolite biosynthetic gene clusters underscores biosynthetic potential of Myxococcota including descriptions for ten novel species: Archangium lansinium sp. nov., Myxococcus landrumus sp. nov., Nannocystis bai.</title>
        <authorList>
            <person name="Ahearne A."/>
            <person name="Stevens C."/>
            <person name="Dowd S."/>
        </authorList>
    </citation>
    <scope>NUCLEOTIDE SEQUENCE [LARGE SCALE GENOMIC DNA]</scope>
    <source>
        <strain evidence="9 10">RJM3</strain>
    </source>
</reference>
<dbReference type="InterPro" id="IPR039425">
    <property type="entry name" value="RNA_pol_sigma-70-like"/>
</dbReference>
<evidence type="ECO:0000313" key="10">
    <source>
        <dbReference type="Proteomes" id="UP001221411"/>
    </source>
</evidence>
<keyword evidence="10" id="KW-1185">Reference proteome</keyword>
<keyword evidence="7" id="KW-1133">Transmembrane helix</keyword>
<dbReference type="SUPFAM" id="SSF88946">
    <property type="entry name" value="Sigma2 domain of RNA polymerase sigma factors"/>
    <property type="match status" value="1"/>
</dbReference>
<keyword evidence="3" id="KW-0731">Sigma factor</keyword>
<evidence type="ECO:0000313" key="9">
    <source>
        <dbReference type="EMBL" id="MDC0743111.1"/>
    </source>
</evidence>
<proteinExistence type="inferred from homology"/>
<dbReference type="InterPro" id="IPR013325">
    <property type="entry name" value="RNA_pol_sigma_r2"/>
</dbReference>
<dbReference type="PANTHER" id="PTHR43133:SF8">
    <property type="entry name" value="RNA POLYMERASE SIGMA FACTOR HI_1459-RELATED"/>
    <property type="match status" value="1"/>
</dbReference>
<protein>
    <submittedName>
        <fullName evidence="9">Sigma-70 family RNA polymerase sigma factor</fullName>
    </submittedName>
</protein>
<dbReference type="Gene3D" id="1.10.10.10">
    <property type="entry name" value="Winged helix-like DNA-binding domain superfamily/Winged helix DNA-binding domain"/>
    <property type="match status" value="1"/>
</dbReference>
<dbReference type="EMBL" id="JAQNDO010000001">
    <property type="protein sequence ID" value="MDC0743111.1"/>
    <property type="molecule type" value="Genomic_DNA"/>
</dbReference>
<feature type="transmembrane region" description="Helical" evidence="7">
    <location>
        <begin position="226"/>
        <end position="248"/>
    </location>
</feature>
<feature type="domain" description="RNA polymerase sigma factor 70 region 4 type 2" evidence="8">
    <location>
        <begin position="119"/>
        <end position="171"/>
    </location>
</feature>
<dbReference type="InterPro" id="IPR013324">
    <property type="entry name" value="RNA_pol_sigma_r3/r4-like"/>
</dbReference>
<keyword evidence="5" id="KW-0804">Transcription</keyword>
<sequence>MTSLARVYVRTPSVSRSRLAALAALRPVIFRWTGRWVSSLADRDDITQDVLWEAATCRAGVSVDDADLQPWLFVLTERMALKYGRRARRQASREGASPEDVASNDVSPEDAAERAEFLRAVKDELPKLTARQRAVFIGYEIDEKPHETIAQTLGIPVNSSRNALFEARMRLYAALCARDRGARGVLPLLLLFFSRQWWRGAPGEESSEGSSAPPGRRRSRRWADMLGPLWPPLVGLLVGGAAVAAWLLPSDDASRVRHLHLAPYVLVIFDHVQEPVASIEPPAPTPAPAVDAAPIRPAPRPLATSFTLTPEAERAVDEVLRGRTHDPKDGR</sequence>
<dbReference type="SUPFAM" id="SSF88659">
    <property type="entry name" value="Sigma3 and sigma4 domains of RNA polymerase sigma factors"/>
    <property type="match status" value="1"/>
</dbReference>
<keyword evidence="4" id="KW-0238">DNA-binding</keyword>